<evidence type="ECO:0000256" key="2">
    <source>
        <dbReference type="ARBA" id="ARBA00022837"/>
    </source>
</evidence>
<keyword evidence="3" id="KW-0514">Muscle protein</keyword>
<dbReference type="SUPFAM" id="SSF47473">
    <property type="entry name" value="EF-hand"/>
    <property type="match status" value="1"/>
</dbReference>
<accession>A0A8W8I8G5</accession>
<feature type="domain" description="EF-hand" evidence="4">
    <location>
        <begin position="82"/>
        <end position="117"/>
    </location>
</feature>
<dbReference type="GeneID" id="136276228"/>
<dbReference type="InterPro" id="IPR018247">
    <property type="entry name" value="EF_Hand_1_Ca_BS"/>
</dbReference>
<evidence type="ECO:0000259" key="4">
    <source>
        <dbReference type="PROSITE" id="PS50222"/>
    </source>
</evidence>
<dbReference type="EnsemblMetazoa" id="G12974.3">
    <property type="protein sequence ID" value="G12974.3:cds"/>
    <property type="gene ID" value="G12974"/>
</dbReference>
<dbReference type="InterPro" id="IPR050230">
    <property type="entry name" value="CALM/Myosin/TropC-like"/>
</dbReference>
<dbReference type="RefSeq" id="XP_065943740.1">
    <property type="nucleotide sequence ID" value="XM_066087668.1"/>
</dbReference>
<feature type="domain" description="EF-hand" evidence="4">
    <location>
        <begin position="8"/>
        <end position="43"/>
    </location>
</feature>
<dbReference type="AlphaFoldDB" id="A0A8W8I8G5"/>
<dbReference type="GO" id="GO:0005509">
    <property type="term" value="F:calcium ion binding"/>
    <property type="evidence" value="ECO:0007669"/>
    <property type="project" value="InterPro"/>
</dbReference>
<reference evidence="5" key="1">
    <citation type="submission" date="2022-08" db="UniProtKB">
        <authorList>
            <consortium name="EnsemblMetazoa"/>
        </authorList>
    </citation>
    <scope>IDENTIFICATION</scope>
    <source>
        <strain evidence="5">05x7-T-G4-1.051#20</strain>
    </source>
</reference>
<sequence>MAEHLTEEQLREMKLIFNMFDSNGNGVIDAGELERLLHAMNQNPTPEELEEFLVDLDPEGTGEISFEMFLEYAPSKFRSEDEEMSMVKEAFRVFDKDGSGYITIDEAKSILQRGENSISDEDLQEFFNQSDLDKDGQINYEEFALILNERFSAD</sequence>
<evidence type="ECO:0000256" key="1">
    <source>
        <dbReference type="ARBA" id="ARBA00022737"/>
    </source>
</evidence>
<dbReference type="Gene3D" id="1.10.238.10">
    <property type="entry name" value="EF-hand"/>
    <property type="match status" value="2"/>
</dbReference>
<dbReference type="SMART" id="SM00054">
    <property type="entry name" value="EFh"/>
    <property type="match status" value="4"/>
</dbReference>
<dbReference type="GO" id="GO:0016460">
    <property type="term" value="C:myosin II complex"/>
    <property type="evidence" value="ECO:0007669"/>
    <property type="project" value="TreeGrafter"/>
</dbReference>
<dbReference type="PANTHER" id="PTHR23048:SF0">
    <property type="entry name" value="CALMODULIN LIKE 3"/>
    <property type="match status" value="1"/>
</dbReference>
<keyword evidence="1" id="KW-0677">Repeat</keyword>
<proteinExistence type="predicted"/>
<dbReference type="CDD" id="cd00051">
    <property type="entry name" value="EFh"/>
    <property type="match status" value="2"/>
</dbReference>
<dbReference type="EnsemblMetazoa" id="G12974.4">
    <property type="protein sequence ID" value="G12974.4:cds"/>
    <property type="gene ID" value="G12974"/>
</dbReference>
<evidence type="ECO:0000313" key="5">
    <source>
        <dbReference type="EnsemblMetazoa" id="G12974.5:cds"/>
    </source>
</evidence>
<protein>
    <recommendedName>
        <fullName evidence="4">EF-hand domain-containing protein</fullName>
    </recommendedName>
</protein>
<dbReference type="InterPro" id="IPR002048">
    <property type="entry name" value="EF_hand_dom"/>
</dbReference>
<keyword evidence="6" id="KW-1185">Reference proteome</keyword>
<dbReference type="PROSITE" id="PS50222">
    <property type="entry name" value="EF_HAND_2"/>
    <property type="match status" value="3"/>
</dbReference>
<dbReference type="KEGG" id="crg:136276228"/>
<dbReference type="Pfam" id="PF13499">
    <property type="entry name" value="EF-hand_7"/>
    <property type="match status" value="2"/>
</dbReference>
<evidence type="ECO:0000313" key="6">
    <source>
        <dbReference type="Proteomes" id="UP000005408"/>
    </source>
</evidence>
<dbReference type="PANTHER" id="PTHR23048">
    <property type="entry name" value="MYOSIN LIGHT CHAIN 1, 3"/>
    <property type="match status" value="1"/>
</dbReference>
<organism evidence="5 6">
    <name type="scientific">Magallana gigas</name>
    <name type="common">Pacific oyster</name>
    <name type="synonym">Crassostrea gigas</name>
    <dbReference type="NCBI Taxonomy" id="29159"/>
    <lineage>
        <taxon>Eukaryota</taxon>
        <taxon>Metazoa</taxon>
        <taxon>Spiralia</taxon>
        <taxon>Lophotrochozoa</taxon>
        <taxon>Mollusca</taxon>
        <taxon>Bivalvia</taxon>
        <taxon>Autobranchia</taxon>
        <taxon>Pteriomorphia</taxon>
        <taxon>Ostreida</taxon>
        <taxon>Ostreoidea</taxon>
        <taxon>Ostreidae</taxon>
        <taxon>Magallana</taxon>
    </lineage>
</organism>
<dbReference type="FunFam" id="1.10.238.10:FF:000001">
    <property type="entry name" value="Calmodulin 1"/>
    <property type="match status" value="1"/>
</dbReference>
<dbReference type="EnsemblMetazoa" id="G12974.2">
    <property type="protein sequence ID" value="G12974.2:cds"/>
    <property type="gene ID" value="G12974"/>
</dbReference>
<dbReference type="PROSITE" id="PS00018">
    <property type="entry name" value="EF_HAND_1"/>
    <property type="match status" value="2"/>
</dbReference>
<dbReference type="InterPro" id="IPR011992">
    <property type="entry name" value="EF-hand-dom_pair"/>
</dbReference>
<evidence type="ECO:0000256" key="3">
    <source>
        <dbReference type="ARBA" id="ARBA00023179"/>
    </source>
</evidence>
<dbReference type="EnsemblMetazoa" id="G12974.5">
    <property type="protein sequence ID" value="G12974.5:cds"/>
    <property type="gene ID" value="G12974"/>
</dbReference>
<dbReference type="Proteomes" id="UP000005408">
    <property type="component" value="Unassembled WGS sequence"/>
</dbReference>
<dbReference type="RefSeq" id="XP_065943741.1">
    <property type="nucleotide sequence ID" value="XM_066087669.1"/>
</dbReference>
<dbReference type="EnsemblMetazoa" id="G12974.1">
    <property type="protein sequence ID" value="G12974.1:cds"/>
    <property type="gene ID" value="G12974"/>
</dbReference>
<name>A0A8W8I8G5_MAGGI</name>
<keyword evidence="2" id="KW-0106">Calcium</keyword>
<feature type="domain" description="EF-hand" evidence="4">
    <location>
        <begin position="118"/>
        <end position="153"/>
    </location>
</feature>